<dbReference type="AlphaFoldDB" id="A0A1Y2BVK4"/>
<dbReference type="EMBL" id="MCGO01000042">
    <property type="protein sequence ID" value="ORY38776.1"/>
    <property type="molecule type" value="Genomic_DNA"/>
</dbReference>
<evidence type="ECO:0000313" key="2">
    <source>
        <dbReference type="EMBL" id="ORY38776.1"/>
    </source>
</evidence>
<reference evidence="2 3" key="1">
    <citation type="submission" date="2016-07" db="EMBL/GenBank/DDBJ databases">
        <title>Pervasive Adenine N6-methylation of Active Genes in Fungi.</title>
        <authorList>
            <consortium name="DOE Joint Genome Institute"/>
            <person name="Mondo S.J."/>
            <person name="Dannebaum R.O."/>
            <person name="Kuo R.C."/>
            <person name="Labutti K."/>
            <person name="Haridas S."/>
            <person name="Kuo A."/>
            <person name="Salamov A."/>
            <person name="Ahrendt S.R."/>
            <person name="Lipzen A."/>
            <person name="Sullivan W."/>
            <person name="Andreopoulos W.B."/>
            <person name="Clum A."/>
            <person name="Lindquist E."/>
            <person name="Daum C."/>
            <person name="Ramamoorthy G.K."/>
            <person name="Gryganskyi A."/>
            <person name="Culley D."/>
            <person name="Magnuson J.K."/>
            <person name="James T.Y."/>
            <person name="O'Malley M.A."/>
            <person name="Stajich J.E."/>
            <person name="Spatafora J.W."/>
            <person name="Visel A."/>
            <person name="Grigoriev I.V."/>
        </authorList>
    </citation>
    <scope>NUCLEOTIDE SEQUENCE [LARGE SCALE GENOMIC DNA]</scope>
    <source>
        <strain evidence="2 3">JEL800</strain>
    </source>
</reference>
<dbReference type="OrthoDB" id="441812at2759"/>
<keyword evidence="3" id="KW-1185">Reference proteome</keyword>
<dbReference type="CDD" id="cd10527">
    <property type="entry name" value="SET_LSMT"/>
    <property type="match status" value="1"/>
</dbReference>
<protein>
    <submittedName>
        <fullName evidence="2">SET domain-containing protein</fullName>
    </submittedName>
</protein>
<dbReference type="PANTHER" id="PTHR13271">
    <property type="entry name" value="UNCHARACTERIZED PUTATIVE METHYLTRANSFERASE"/>
    <property type="match status" value="1"/>
</dbReference>
<sequence length="389" mass="44237">MWFGHHVSKVLVIIGTVTFLLFLSPTVIHLHNVSGLKGTNDHKTIQFLEYLLQNNVWTQDVQIMHESPTNRYLIALRPFKKEDVVLSMPLNMSISVNQISNKHSNLYKSLIDSGADSHTQLAVFLLLMRNTLEYKPFFDYFPQHTTTPIHWAPDKLERLLSGTDTLHDVLHHKTRIQTLFQGIKQNSQLLPNSTTLQEFTWAYEMVSSRVWNGDLIDKEGDSIMIPLLDLLNHNADPNLSVSFDENAKIFEMTAIRDILVGEELSISYGSKTNGELLMYYGFTVDGNEENEGCWVWVQADVSGCEFFVGSVERDVEECLGGVGLEELGQITRRRRQAHMVADDRFEGSALKVGGEELDILNAARVRRGEMACLRAVESQVERLLQDQRS</sequence>
<gene>
    <name evidence="2" type="ORF">BCR33DRAFT_741284</name>
</gene>
<proteinExistence type="predicted"/>
<dbReference type="GO" id="GO:0016279">
    <property type="term" value="F:protein-lysine N-methyltransferase activity"/>
    <property type="evidence" value="ECO:0007669"/>
    <property type="project" value="UniProtKB-ARBA"/>
</dbReference>
<name>A0A1Y2BVK4_9FUNG</name>
<dbReference type="PROSITE" id="PS50280">
    <property type="entry name" value="SET"/>
    <property type="match status" value="1"/>
</dbReference>
<comment type="caution">
    <text evidence="2">The sequence shown here is derived from an EMBL/GenBank/DDBJ whole genome shotgun (WGS) entry which is preliminary data.</text>
</comment>
<dbReference type="InterPro" id="IPR046341">
    <property type="entry name" value="SET_dom_sf"/>
</dbReference>
<dbReference type="Proteomes" id="UP000193642">
    <property type="component" value="Unassembled WGS sequence"/>
</dbReference>
<dbReference type="InterPro" id="IPR050600">
    <property type="entry name" value="SETD3_SETD6_MTase"/>
</dbReference>
<evidence type="ECO:0000259" key="1">
    <source>
        <dbReference type="PROSITE" id="PS50280"/>
    </source>
</evidence>
<feature type="domain" description="SET" evidence="1">
    <location>
        <begin position="59"/>
        <end position="269"/>
    </location>
</feature>
<evidence type="ECO:0000313" key="3">
    <source>
        <dbReference type="Proteomes" id="UP000193642"/>
    </source>
</evidence>
<accession>A0A1Y2BVK4</accession>
<dbReference type="InterPro" id="IPR001214">
    <property type="entry name" value="SET_dom"/>
</dbReference>
<organism evidence="2 3">
    <name type="scientific">Rhizoclosmatium globosum</name>
    <dbReference type="NCBI Taxonomy" id="329046"/>
    <lineage>
        <taxon>Eukaryota</taxon>
        <taxon>Fungi</taxon>
        <taxon>Fungi incertae sedis</taxon>
        <taxon>Chytridiomycota</taxon>
        <taxon>Chytridiomycota incertae sedis</taxon>
        <taxon>Chytridiomycetes</taxon>
        <taxon>Chytridiales</taxon>
        <taxon>Chytriomycetaceae</taxon>
        <taxon>Rhizoclosmatium</taxon>
    </lineage>
</organism>
<dbReference type="STRING" id="329046.A0A1Y2BVK4"/>
<dbReference type="Pfam" id="PF00856">
    <property type="entry name" value="SET"/>
    <property type="match status" value="1"/>
</dbReference>
<dbReference type="SUPFAM" id="SSF82199">
    <property type="entry name" value="SET domain"/>
    <property type="match status" value="1"/>
</dbReference>
<dbReference type="Gene3D" id="3.90.1410.10">
    <property type="entry name" value="set domain protein methyltransferase, domain 1"/>
    <property type="match status" value="1"/>
</dbReference>